<dbReference type="SMART" id="SM00651">
    <property type="entry name" value="Sm"/>
    <property type="match status" value="1"/>
</dbReference>
<evidence type="ECO:0000313" key="3">
    <source>
        <dbReference type="Proteomes" id="UP001176961"/>
    </source>
</evidence>
<dbReference type="PANTHER" id="PTHR21415">
    <property type="entry name" value="U7 SNRNA-ASSOCIATED SM-LIKE PROTEIN LSM11"/>
    <property type="match status" value="1"/>
</dbReference>
<dbReference type="Gene3D" id="2.30.30.100">
    <property type="match status" value="1"/>
</dbReference>
<reference evidence="2" key="1">
    <citation type="submission" date="2023-07" db="EMBL/GenBank/DDBJ databases">
        <authorList>
            <consortium name="CYATHOMIX"/>
        </authorList>
    </citation>
    <scope>NUCLEOTIDE SEQUENCE</scope>
    <source>
        <strain evidence="2">N/A</strain>
    </source>
</reference>
<evidence type="ECO:0000259" key="1">
    <source>
        <dbReference type="SMART" id="SM00651"/>
    </source>
</evidence>
<dbReference type="GO" id="GO:0006398">
    <property type="term" value="P:mRNA 3'-end processing by stem-loop binding and cleavage"/>
    <property type="evidence" value="ECO:0007669"/>
    <property type="project" value="TreeGrafter"/>
</dbReference>
<dbReference type="InterPro" id="IPR039267">
    <property type="entry name" value="Lsm11"/>
</dbReference>
<comment type="caution">
    <text evidence="2">The sequence shown here is derived from an EMBL/GenBank/DDBJ whole genome shotgun (WGS) entry which is preliminary data.</text>
</comment>
<proteinExistence type="predicted"/>
<dbReference type="AlphaFoldDB" id="A0AA36M7F3"/>
<dbReference type="InterPro" id="IPR010920">
    <property type="entry name" value="LSM_dom_sf"/>
</dbReference>
<evidence type="ECO:0000313" key="2">
    <source>
        <dbReference type="EMBL" id="CAJ0601056.1"/>
    </source>
</evidence>
<gene>
    <name evidence="2" type="ORF">CYNAS_LOCUS13039</name>
</gene>
<name>A0AA36M7F3_CYLNA</name>
<dbReference type="Pfam" id="PF01423">
    <property type="entry name" value="LSM"/>
    <property type="match status" value="1"/>
</dbReference>
<organism evidence="2 3">
    <name type="scientific">Cylicocyclus nassatus</name>
    <name type="common">Nematode worm</name>
    <dbReference type="NCBI Taxonomy" id="53992"/>
    <lineage>
        <taxon>Eukaryota</taxon>
        <taxon>Metazoa</taxon>
        <taxon>Ecdysozoa</taxon>
        <taxon>Nematoda</taxon>
        <taxon>Chromadorea</taxon>
        <taxon>Rhabditida</taxon>
        <taxon>Rhabditina</taxon>
        <taxon>Rhabditomorpha</taxon>
        <taxon>Strongyloidea</taxon>
        <taxon>Strongylidae</taxon>
        <taxon>Cylicocyclus</taxon>
    </lineage>
</organism>
<keyword evidence="3" id="KW-1185">Reference proteome</keyword>
<accession>A0AA36M7F3</accession>
<dbReference type="InterPro" id="IPR001163">
    <property type="entry name" value="Sm_dom_euk/arc"/>
</dbReference>
<dbReference type="GO" id="GO:0005683">
    <property type="term" value="C:U7 snRNP"/>
    <property type="evidence" value="ECO:0007669"/>
    <property type="project" value="TreeGrafter"/>
</dbReference>
<dbReference type="EMBL" id="CATQJL010000305">
    <property type="protein sequence ID" value="CAJ0601056.1"/>
    <property type="molecule type" value="Genomic_DNA"/>
</dbReference>
<sequence>MFLGSPSTAVSLRSTAVMDPFSPDFDPCSVLQRSPEGGDRSTYGSLEDFETTFASEQPEIARLICENDRSANTKSKKQEKRERVARLEGMTLKGRQLFEKNVRAQDGLIDLEALHGQWSAGPMSLLFRALKRNLRVEVYIRALNRVDHIACGYLIAFDRHVNLVLRDVDEVALPGRKEERTFGRRKFQEHYILLGMRWRTGGTWPHPSGVCRTVLQRHIPCSMIKGDTVVLVRLLT</sequence>
<dbReference type="PANTHER" id="PTHR21415:SF1">
    <property type="entry name" value="U7 SNRNA-ASSOCIATED SM-LIKE PROTEIN LSM11"/>
    <property type="match status" value="1"/>
</dbReference>
<dbReference type="SUPFAM" id="SSF50182">
    <property type="entry name" value="Sm-like ribonucleoproteins"/>
    <property type="match status" value="1"/>
</dbReference>
<protein>
    <recommendedName>
        <fullName evidence="1">Sm domain-containing protein</fullName>
    </recommendedName>
</protein>
<feature type="domain" description="Sm" evidence="1">
    <location>
        <begin position="128"/>
        <end position="234"/>
    </location>
</feature>
<dbReference type="GO" id="GO:0071209">
    <property type="term" value="F:U7 snRNA binding"/>
    <property type="evidence" value="ECO:0007669"/>
    <property type="project" value="InterPro"/>
</dbReference>
<dbReference type="Proteomes" id="UP001176961">
    <property type="component" value="Unassembled WGS sequence"/>
</dbReference>